<sequence length="66" mass="7365">MHSCDRPMIFLLTKWLTLIIYSMCTFYTAGISTGKITLRVSCITICCSDLPVIQTCNTLVSNPAEM</sequence>
<dbReference type="AlphaFoldDB" id="A0A0E9PSQ6"/>
<protein>
    <submittedName>
        <fullName evidence="2">Uncharacterized protein</fullName>
    </submittedName>
</protein>
<feature type="transmembrane region" description="Helical" evidence="1">
    <location>
        <begin position="12"/>
        <end position="31"/>
    </location>
</feature>
<name>A0A0E9PSQ6_ANGAN</name>
<keyword evidence="1" id="KW-0812">Transmembrane</keyword>
<evidence type="ECO:0000256" key="1">
    <source>
        <dbReference type="SAM" id="Phobius"/>
    </source>
</evidence>
<accession>A0A0E9PSQ6</accession>
<keyword evidence="1" id="KW-0472">Membrane</keyword>
<reference evidence="2" key="1">
    <citation type="submission" date="2014-11" db="EMBL/GenBank/DDBJ databases">
        <authorList>
            <person name="Amaro Gonzalez C."/>
        </authorList>
    </citation>
    <scope>NUCLEOTIDE SEQUENCE</scope>
</reference>
<proteinExistence type="predicted"/>
<reference evidence="2" key="2">
    <citation type="journal article" date="2015" name="Fish Shellfish Immunol.">
        <title>Early steps in the European eel (Anguilla anguilla)-Vibrio vulnificus interaction in the gills: Role of the RtxA13 toxin.</title>
        <authorList>
            <person name="Callol A."/>
            <person name="Pajuelo D."/>
            <person name="Ebbesson L."/>
            <person name="Teles M."/>
            <person name="MacKenzie S."/>
            <person name="Amaro C."/>
        </authorList>
    </citation>
    <scope>NUCLEOTIDE SEQUENCE</scope>
</reference>
<evidence type="ECO:0000313" key="2">
    <source>
        <dbReference type="EMBL" id="JAH07292.1"/>
    </source>
</evidence>
<organism evidence="2">
    <name type="scientific">Anguilla anguilla</name>
    <name type="common">European freshwater eel</name>
    <name type="synonym">Muraena anguilla</name>
    <dbReference type="NCBI Taxonomy" id="7936"/>
    <lineage>
        <taxon>Eukaryota</taxon>
        <taxon>Metazoa</taxon>
        <taxon>Chordata</taxon>
        <taxon>Craniata</taxon>
        <taxon>Vertebrata</taxon>
        <taxon>Euteleostomi</taxon>
        <taxon>Actinopterygii</taxon>
        <taxon>Neopterygii</taxon>
        <taxon>Teleostei</taxon>
        <taxon>Anguilliformes</taxon>
        <taxon>Anguillidae</taxon>
        <taxon>Anguilla</taxon>
    </lineage>
</organism>
<keyword evidence="1" id="KW-1133">Transmembrane helix</keyword>
<dbReference type="EMBL" id="GBXM01101285">
    <property type="protein sequence ID" value="JAH07292.1"/>
    <property type="molecule type" value="Transcribed_RNA"/>
</dbReference>